<dbReference type="Proteomes" id="UP000799766">
    <property type="component" value="Unassembled WGS sequence"/>
</dbReference>
<gene>
    <name evidence="2" type="ORF">BDY21DRAFT_422200</name>
</gene>
<dbReference type="AlphaFoldDB" id="A0A6A6NYL0"/>
<keyword evidence="3" id="KW-1185">Reference proteome</keyword>
<dbReference type="OrthoDB" id="5372703at2759"/>
<organism evidence="2 3">
    <name type="scientific">Lineolata rhizophorae</name>
    <dbReference type="NCBI Taxonomy" id="578093"/>
    <lineage>
        <taxon>Eukaryota</taxon>
        <taxon>Fungi</taxon>
        <taxon>Dikarya</taxon>
        <taxon>Ascomycota</taxon>
        <taxon>Pezizomycotina</taxon>
        <taxon>Dothideomycetes</taxon>
        <taxon>Dothideomycetes incertae sedis</taxon>
        <taxon>Lineolatales</taxon>
        <taxon>Lineolataceae</taxon>
        <taxon>Lineolata</taxon>
    </lineage>
</organism>
<feature type="compositionally biased region" description="Polar residues" evidence="1">
    <location>
        <begin position="83"/>
        <end position="98"/>
    </location>
</feature>
<feature type="region of interest" description="Disordered" evidence="1">
    <location>
        <begin position="83"/>
        <end position="102"/>
    </location>
</feature>
<feature type="region of interest" description="Disordered" evidence="1">
    <location>
        <begin position="28"/>
        <end position="47"/>
    </location>
</feature>
<evidence type="ECO:0000313" key="2">
    <source>
        <dbReference type="EMBL" id="KAF2456353.1"/>
    </source>
</evidence>
<proteinExistence type="predicted"/>
<reference evidence="2" key="1">
    <citation type="journal article" date="2020" name="Stud. Mycol.">
        <title>101 Dothideomycetes genomes: a test case for predicting lifestyles and emergence of pathogens.</title>
        <authorList>
            <person name="Haridas S."/>
            <person name="Albert R."/>
            <person name="Binder M."/>
            <person name="Bloem J."/>
            <person name="Labutti K."/>
            <person name="Salamov A."/>
            <person name="Andreopoulos B."/>
            <person name="Baker S."/>
            <person name="Barry K."/>
            <person name="Bills G."/>
            <person name="Bluhm B."/>
            <person name="Cannon C."/>
            <person name="Castanera R."/>
            <person name="Culley D."/>
            <person name="Daum C."/>
            <person name="Ezra D."/>
            <person name="Gonzalez J."/>
            <person name="Henrissat B."/>
            <person name="Kuo A."/>
            <person name="Liang C."/>
            <person name="Lipzen A."/>
            <person name="Lutzoni F."/>
            <person name="Magnuson J."/>
            <person name="Mondo S."/>
            <person name="Nolan M."/>
            <person name="Ohm R."/>
            <person name="Pangilinan J."/>
            <person name="Park H.-J."/>
            <person name="Ramirez L."/>
            <person name="Alfaro M."/>
            <person name="Sun H."/>
            <person name="Tritt A."/>
            <person name="Yoshinaga Y."/>
            <person name="Zwiers L.-H."/>
            <person name="Turgeon B."/>
            <person name="Goodwin S."/>
            <person name="Spatafora J."/>
            <person name="Crous P."/>
            <person name="Grigoriev I."/>
        </authorList>
    </citation>
    <scope>NUCLEOTIDE SEQUENCE</scope>
    <source>
        <strain evidence="2">ATCC 16933</strain>
    </source>
</reference>
<evidence type="ECO:0000313" key="3">
    <source>
        <dbReference type="Proteomes" id="UP000799766"/>
    </source>
</evidence>
<accession>A0A6A6NYL0</accession>
<dbReference type="EMBL" id="MU001683">
    <property type="protein sequence ID" value="KAF2456353.1"/>
    <property type="molecule type" value="Genomic_DNA"/>
</dbReference>
<protein>
    <submittedName>
        <fullName evidence="2">Uncharacterized protein</fullName>
    </submittedName>
</protein>
<evidence type="ECO:0000256" key="1">
    <source>
        <dbReference type="SAM" id="MobiDB-lite"/>
    </source>
</evidence>
<feature type="compositionally biased region" description="Basic and acidic residues" evidence="1">
    <location>
        <begin position="28"/>
        <end position="39"/>
    </location>
</feature>
<name>A0A6A6NYL0_9PEZI</name>
<sequence>MANTNVFVDHYPEAPAEIEEPLVHPLNRLEPDNVMHGDRGSNQQHRPPTISSLLFPRFFNRPPTSPQTQPIASFHNPIFNVPSTAPSDVSSENPNSLETPKPDITLGLAHASFGSFRRAVLMLLQDECHVLSDPHQMEIGLRFSFVFIESKGGALERMDKG</sequence>